<dbReference type="SUPFAM" id="SSF75005">
    <property type="entry name" value="Arabinanase/levansucrase/invertase"/>
    <property type="match status" value="1"/>
</dbReference>
<dbReference type="EMBL" id="KN832879">
    <property type="protein sequence ID" value="KIM99068.1"/>
    <property type="molecule type" value="Genomic_DNA"/>
</dbReference>
<keyword evidence="3" id="KW-1185">Reference proteome</keyword>
<keyword evidence="1" id="KW-0732">Signal</keyword>
<protein>
    <submittedName>
        <fullName evidence="2">Carbohydrate-binding module family 35 protein</fullName>
    </submittedName>
</protein>
<accession>A0A0C3CJ35</accession>
<dbReference type="HOGENOM" id="CLU_016116_1_1_1"/>
<evidence type="ECO:0000256" key="1">
    <source>
        <dbReference type="SAM" id="SignalP"/>
    </source>
</evidence>
<dbReference type="STRING" id="913774.A0A0C3CJ35"/>
<dbReference type="Proteomes" id="UP000054321">
    <property type="component" value="Unassembled WGS sequence"/>
</dbReference>
<proteinExistence type="predicted"/>
<feature type="chain" id="PRO_5002162784" evidence="1">
    <location>
        <begin position="19"/>
        <end position="434"/>
    </location>
</feature>
<evidence type="ECO:0000313" key="2">
    <source>
        <dbReference type="EMBL" id="KIM99068.1"/>
    </source>
</evidence>
<organism evidence="2 3">
    <name type="scientific">Oidiodendron maius (strain Zn)</name>
    <dbReference type="NCBI Taxonomy" id="913774"/>
    <lineage>
        <taxon>Eukaryota</taxon>
        <taxon>Fungi</taxon>
        <taxon>Dikarya</taxon>
        <taxon>Ascomycota</taxon>
        <taxon>Pezizomycotina</taxon>
        <taxon>Leotiomycetes</taxon>
        <taxon>Leotiomycetes incertae sedis</taxon>
        <taxon>Myxotrichaceae</taxon>
        <taxon>Oidiodendron</taxon>
    </lineage>
</organism>
<evidence type="ECO:0000313" key="3">
    <source>
        <dbReference type="Proteomes" id="UP000054321"/>
    </source>
</evidence>
<dbReference type="OrthoDB" id="5211809at2759"/>
<gene>
    <name evidence="2" type="ORF">OIDMADRAFT_56240</name>
</gene>
<dbReference type="PANTHER" id="PTHR22925:SF3">
    <property type="entry name" value="GLYCOSYL HYDROLASE FAMILY PROTEIN 43"/>
    <property type="match status" value="1"/>
</dbReference>
<dbReference type="Gene3D" id="2.60.120.260">
    <property type="entry name" value="Galactose-binding domain-like"/>
    <property type="match status" value="1"/>
</dbReference>
<dbReference type="AlphaFoldDB" id="A0A0C3CJ35"/>
<dbReference type="InParanoid" id="A0A0C3CJ35"/>
<dbReference type="Gene3D" id="2.115.10.20">
    <property type="entry name" value="Glycosyl hydrolase domain, family 43"/>
    <property type="match status" value="1"/>
</dbReference>
<dbReference type="PANTHER" id="PTHR22925">
    <property type="entry name" value="GLYCOSYL HYDROLASE 43 FAMILY MEMBER"/>
    <property type="match status" value="1"/>
</dbReference>
<reference evidence="2 3" key="1">
    <citation type="submission" date="2014-04" db="EMBL/GenBank/DDBJ databases">
        <authorList>
            <consortium name="DOE Joint Genome Institute"/>
            <person name="Kuo A."/>
            <person name="Martino E."/>
            <person name="Perotto S."/>
            <person name="Kohler A."/>
            <person name="Nagy L.G."/>
            <person name="Floudas D."/>
            <person name="Copeland A."/>
            <person name="Barry K.W."/>
            <person name="Cichocki N."/>
            <person name="Veneault-Fourrey C."/>
            <person name="LaButti K."/>
            <person name="Lindquist E.A."/>
            <person name="Lipzen A."/>
            <person name="Lundell T."/>
            <person name="Morin E."/>
            <person name="Murat C."/>
            <person name="Sun H."/>
            <person name="Tunlid A."/>
            <person name="Henrissat B."/>
            <person name="Grigoriev I.V."/>
            <person name="Hibbett D.S."/>
            <person name="Martin F."/>
            <person name="Nordberg H.P."/>
            <person name="Cantor M.N."/>
            <person name="Hua S.X."/>
        </authorList>
    </citation>
    <scope>NUCLEOTIDE SEQUENCE [LARGE SCALE GENOMIC DNA]</scope>
    <source>
        <strain evidence="2 3">Zn</strain>
    </source>
</reference>
<name>A0A0C3CJ35_OIDMZ</name>
<feature type="signal peptide" evidence="1">
    <location>
        <begin position="1"/>
        <end position="18"/>
    </location>
</feature>
<reference evidence="3" key="2">
    <citation type="submission" date="2015-01" db="EMBL/GenBank/DDBJ databases">
        <title>Evolutionary Origins and Diversification of the Mycorrhizal Mutualists.</title>
        <authorList>
            <consortium name="DOE Joint Genome Institute"/>
            <consortium name="Mycorrhizal Genomics Consortium"/>
            <person name="Kohler A."/>
            <person name="Kuo A."/>
            <person name="Nagy L.G."/>
            <person name="Floudas D."/>
            <person name="Copeland A."/>
            <person name="Barry K.W."/>
            <person name="Cichocki N."/>
            <person name="Veneault-Fourrey C."/>
            <person name="LaButti K."/>
            <person name="Lindquist E.A."/>
            <person name="Lipzen A."/>
            <person name="Lundell T."/>
            <person name="Morin E."/>
            <person name="Murat C."/>
            <person name="Riley R."/>
            <person name="Ohm R."/>
            <person name="Sun H."/>
            <person name="Tunlid A."/>
            <person name="Henrissat B."/>
            <person name="Grigoriev I.V."/>
            <person name="Hibbett D.S."/>
            <person name="Martin F."/>
        </authorList>
    </citation>
    <scope>NUCLEOTIDE SEQUENCE [LARGE SCALE GENOMIC DNA]</scope>
    <source>
        <strain evidence="3">Zn</strain>
    </source>
</reference>
<dbReference type="InterPro" id="IPR023296">
    <property type="entry name" value="Glyco_hydro_beta-prop_sf"/>
</dbReference>
<sequence length="434" mass="47255">MFASHILPVLIIAHGVFAATWIVPGAVWKDTAGNTIDAHGGGIVERSGTFYWTGQSASNDETPFMYSSTDLLNWTPLGAQASIDQMWRPKYAKPNGEFWIYGQVNRLVQPLVSSQVVGGYAVHGAAVYLPPDDYTYSDTGMFLDPASDTWYLLTSADHNNLQINQINSDGTVGSRVNVLEGSYEAPGMFKAGSTYYLIVSAKTGWTANPNKMFYSSGITGTWTGPFDIAPESENTYGSQNTFELTISGSQATTYIYMGDAWDSTGGPSSTYVWLPMTVTSTSVTLDYYSMWKVDVTTGAISYPASKKRFMAEEAKLSGRATVMACDQCIGKRSITGINSESQAVFHNITGTGSPQWISLHYSVNNPEEGQAHIYVNDEPLPVNISDLNRRAGYHKTIPVQLNLKRGDENTIRIGALGSRGKPPNLFPSLSPIIS</sequence>